<protein>
    <recommendedName>
        <fullName evidence="5">Secreted protein</fullName>
    </recommendedName>
</protein>
<feature type="chain" id="PRO_5042178421" description="Secreted protein" evidence="2">
    <location>
        <begin position="22"/>
        <end position="89"/>
    </location>
</feature>
<keyword evidence="4" id="KW-1185">Reference proteome</keyword>
<dbReference type="RefSeq" id="XP_060363905.1">
    <property type="nucleotide sequence ID" value="XM_060502630.1"/>
</dbReference>
<feature type="compositionally biased region" description="Polar residues" evidence="1">
    <location>
        <begin position="33"/>
        <end position="42"/>
    </location>
</feature>
<evidence type="ECO:0000256" key="2">
    <source>
        <dbReference type="SAM" id="SignalP"/>
    </source>
</evidence>
<proteinExistence type="predicted"/>
<dbReference type="AlphaFoldDB" id="A0AAD8UP38"/>
<dbReference type="GeneID" id="85386529"/>
<evidence type="ECO:0008006" key="5">
    <source>
        <dbReference type="Google" id="ProtNLM"/>
    </source>
</evidence>
<accession>A0AAD8UP38</accession>
<evidence type="ECO:0000313" key="3">
    <source>
        <dbReference type="EMBL" id="KAK1723850.1"/>
    </source>
</evidence>
<comment type="caution">
    <text evidence="3">The sequence shown here is derived from an EMBL/GenBank/DDBJ whole genome shotgun (WGS) entry which is preliminary data.</text>
</comment>
<evidence type="ECO:0000313" key="4">
    <source>
        <dbReference type="Proteomes" id="UP001244207"/>
    </source>
</evidence>
<gene>
    <name evidence="3" type="ORF">BDZ83DRAFT_370700</name>
</gene>
<sequence>MGRMNLSRVAMLTLLAVKTRPFTPRPGPLGSTGRINSSNRFPSASFAFRTPEERVYSPGRKPATKLIPPVQTSSCSRVTVRKSRVFDEG</sequence>
<reference evidence="3" key="1">
    <citation type="submission" date="2021-12" db="EMBL/GenBank/DDBJ databases">
        <title>Comparative genomics, transcriptomics and evolutionary studies reveal genomic signatures of adaptation to plant cell wall in hemibiotrophic fungi.</title>
        <authorList>
            <consortium name="DOE Joint Genome Institute"/>
            <person name="Baroncelli R."/>
            <person name="Diaz J.F."/>
            <person name="Benocci T."/>
            <person name="Peng M."/>
            <person name="Battaglia E."/>
            <person name="Haridas S."/>
            <person name="Andreopoulos W."/>
            <person name="Labutti K."/>
            <person name="Pangilinan J."/>
            <person name="Floch G.L."/>
            <person name="Makela M.R."/>
            <person name="Henrissat B."/>
            <person name="Grigoriev I.V."/>
            <person name="Crouch J.A."/>
            <person name="De Vries R.P."/>
            <person name="Sukno S.A."/>
            <person name="Thon M.R."/>
        </authorList>
    </citation>
    <scope>NUCLEOTIDE SEQUENCE</scope>
    <source>
        <strain evidence="3">CBS 112980</strain>
    </source>
</reference>
<organism evidence="3 4">
    <name type="scientific">Glomerella acutata</name>
    <name type="common">Colletotrichum acutatum</name>
    <dbReference type="NCBI Taxonomy" id="27357"/>
    <lineage>
        <taxon>Eukaryota</taxon>
        <taxon>Fungi</taxon>
        <taxon>Dikarya</taxon>
        <taxon>Ascomycota</taxon>
        <taxon>Pezizomycotina</taxon>
        <taxon>Sordariomycetes</taxon>
        <taxon>Hypocreomycetidae</taxon>
        <taxon>Glomerellales</taxon>
        <taxon>Glomerellaceae</taxon>
        <taxon>Colletotrichum</taxon>
        <taxon>Colletotrichum acutatum species complex</taxon>
    </lineage>
</organism>
<dbReference type="EMBL" id="JAHMHS010000059">
    <property type="protein sequence ID" value="KAK1723850.1"/>
    <property type="molecule type" value="Genomic_DNA"/>
</dbReference>
<dbReference type="Proteomes" id="UP001244207">
    <property type="component" value="Unassembled WGS sequence"/>
</dbReference>
<name>A0AAD8UP38_GLOAC</name>
<feature type="signal peptide" evidence="2">
    <location>
        <begin position="1"/>
        <end position="21"/>
    </location>
</feature>
<feature type="region of interest" description="Disordered" evidence="1">
    <location>
        <begin position="20"/>
        <end position="43"/>
    </location>
</feature>
<keyword evidence="2" id="KW-0732">Signal</keyword>
<evidence type="ECO:0000256" key="1">
    <source>
        <dbReference type="SAM" id="MobiDB-lite"/>
    </source>
</evidence>